<organism evidence="2 3">
    <name type="scientific">Lasiodiplodia hormozganensis</name>
    <dbReference type="NCBI Taxonomy" id="869390"/>
    <lineage>
        <taxon>Eukaryota</taxon>
        <taxon>Fungi</taxon>
        <taxon>Dikarya</taxon>
        <taxon>Ascomycota</taxon>
        <taxon>Pezizomycotina</taxon>
        <taxon>Dothideomycetes</taxon>
        <taxon>Dothideomycetes incertae sedis</taxon>
        <taxon>Botryosphaeriales</taxon>
        <taxon>Botryosphaeriaceae</taxon>
        <taxon>Lasiodiplodia</taxon>
    </lineage>
</organism>
<evidence type="ECO:0000313" key="3">
    <source>
        <dbReference type="Proteomes" id="UP001175001"/>
    </source>
</evidence>
<proteinExistence type="predicted"/>
<reference evidence="2" key="1">
    <citation type="submission" date="2023-06" db="EMBL/GenBank/DDBJ databases">
        <title>Multi-omics analyses reveal the molecular pathogenesis toolkit of Lasiodiplodia hormozganensis, a cross-kingdom pathogen.</title>
        <authorList>
            <person name="Felix C."/>
            <person name="Meneses R."/>
            <person name="Goncalves M.F.M."/>
            <person name="Tilleman L."/>
            <person name="Duarte A.S."/>
            <person name="Jorrin-Novo J.V."/>
            <person name="Van De Peer Y."/>
            <person name="Deforce D."/>
            <person name="Van Nieuwerburgh F."/>
            <person name="Esteves A.C."/>
            <person name="Alves A."/>
        </authorList>
    </citation>
    <scope>NUCLEOTIDE SEQUENCE</scope>
    <source>
        <strain evidence="2">CBS 339.90</strain>
    </source>
</reference>
<dbReference type="Proteomes" id="UP001175001">
    <property type="component" value="Unassembled WGS sequence"/>
</dbReference>
<feature type="region of interest" description="Disordered" evidence="1">
    <location>
        <begin position="98"/>
        <end position="124"/>
    </location>
</feature>
<dbReference type="AlphaFoldDB" id="A0AA39YDJ2"/>
<evidence type="ECO:0000313" key="2">
    <source>
        <dbReference type="EMBL" id="KAK0650671.1"/>
    </source>
</evidence>
<comment type="caution">
    <text evidence="2">The sequence shown here is derived from an EMBL/GenBank/DDBJ whole genome shotgun (WGS) entry which is preliminary data.</text>
</comment>
<dbReference type="EMBL" id="JAUJDW010000033">
    <property type="protein sequence ID" value="KAK0650671.1"/>
    <property type="molecule type" value="Genomic_DNA"/>
</dbReference>
<gene>
    <name evidence="2" type="ORF">DIS24_g6601</name>
</gene>
<accession>A0AA39YDJ2</accession>
<evidence type="ECO:0000256" key="1">
    <source>
        <dbReference type="SAM" id="MobiDB-lite"/>
    </source>
</evidence>
<sequence length="167" mass="18367">MGDEDLLGELRKYGTTTILLTIIAEAFLPFQLEDASSSAFILYLIRTINPALLTDEKWPEDVQYVIDKMISKGSVAAPLRKWELSQLEDALVALSPVGNKAPTPSASAHTEPQHQEHQTEMSPAHAVDSGWDTFLENGMIGISPTEMLDLAAQLEVDSNFVPQVMGW</sequence>
<protein>
    <submittedName>
        <fullName evidence="2">Uncharacterized protein</fullName>
    </submittedName>
</protein>
<name>A0AA39YDJ2_9PEZI</name>
<keyword evidence="3" id="KW-1185">Reference proteome</keyword>